<dbReference type="AlphaFoldDB" id="A0A9J6DWJ9"/>
<dbReference type="PROSITE" id="PS51885">
    <property type="entry name" value="NEPRILYSIN"/>
    <property type="match status" value="1"/>
</dbReference>
<keyword evidence="2" id="KW-0812">Transmembrane</keyword>
<comment type="caution">
    <text evidence="3">The sequence shown here is derived from an EMBL/GenBank/DDBJ whole genome shotgun (WGS) entry which is preliminary data.</text>
</comment>
<dbReference type="SUPFAM" id="SSF55486">
    <property type="entry name" value="Metalloproteases ('zincins'), catalytic domain"/>
    <property type="match status" value="1"/>
</dbReference>
<feature type="compositionally biased region" description="Low complexity" evidence="1">
    <location>
        <begin position="175"/>
        <end position="189"/>
    </location>
</feature>
<dbReference type="GO" id="GO:0004222">
    <property type="term" value="F:metalloendopeptidase activity"/>
    <property type="evidence" value="ECO:0007669"/>
    <property type="project" value="InterPro"/>
</dbReference>
<feature type="compositionally biased region" description="Polar residues" evidence="1">
    <location>
        <begin position="16"/>
        <end position="40"/>
    </location>
</feature>
<keyword evidence="2" id="KW-0472">Membrane</keyword>
<dbReference type="InterPro" id="IPR000718">
    <property type="entry name" value="Peptidase_M13"/>
</dbReference>
<organism evidence="3 4">
    <name type="scientific">Rhipicephalus microplus</name>
    <name type="common">Cattle tick</name>
    <name type="synonym">Boophilus microplus</name>
    <dbReference type="NCBI Taxonomy" id="6941"/>
    <lineage>
        <taxon>Eukaryota</taxon>
        <taxon>Metazoa</taxon>
        <taxon>Ecdysozoa</taxon>
        <taxon>Arthropoda</taxon>
        <taxon>Chelicerata</taxon>
        <taxon>Arachnida</taxon>
        <taxon>Acari</taxon>
        <taxon>Parasitiformes</taxon>
        <taxon>Ixodida</taxon>
        <taxon>Ixodoidea</taxon>
        <taxon>Ixodidae</taxon>
        <taxon>Rhipicephalinae</taxon>
        <taxon>Rhipicephalus</taxon>
        <taxon>Boophilus</taxon>
    </lineage>
</organism>
<evidence type="ECO:0000256" key="1">
    <source>
        <dbReference type="SAM" id="MobiDB-lite"/>
    </source>
</evidence>
<keyword evidence="4" id="KW-1185">Reference proteome</keyword>
<feature type="compositionally biased region" description="Polar residues" evidence="1">
    <location>
        <begin position="136"/>
        <end position="150"/>
    </location>
</feature>
<feature type="transmembrane region" description="Helical" evidence="2">
    <location>
        <begin position="258"/>
        <end position="280"/>
    </location>
</feature>
<dbReference type="InterPro" id="IPR024079">
    <property type="entry name" value="MetalloPept_cat_dom_sf"/>
</dbReference>
<name>A0A9J6DWJ9_RHIMP</name>
<proteinExistence type="predicted"/>
<evidence type="ECO:0000313" key="3">
    <source>
        <dbReference type="EMBL" id="KAH8026274.1"/>
    </source>
</evidence>
<gene>
    <name evidence="3" type="ORF">HPB51_017812</name>
</gene>
<feature type="transmembrane region" description="Helical" evidence="2">
    <location>
        <begin position="507"/>
        <end position="528"/>
    </location>
</feature>
<dbReference type="EMBL" id="JABSTU010000007">
    <property type="protein sequence ID" value="KAH8026274.1"/>
    <property type="molecule type" value="Genomic_DNA"/>
</dbReference>
<evidence type="ECO:0000256" key="2">
    <source>
        <dbReference type="SAM" id="Phobius"/>
    </source>
</evidence>
<dbReference type="Gene3D" id="3.40.390.10">
    <property type="entry name" value="Collagenase (Catalytic Domain)"/>
    <property type="match status" value="1"/>
</dbReference>
<accession>A0A9J6DWJ9</accession>
<reference evidence="3" key="2">
    <citation type="submission" date="2021-09" db="EMBL/GenBank/DDBJ databases">
        <authorList>
            <person name="Jia N."/>
            <person name="Wang J."/>
            <person name="Shi W."/>
            <person name="Du L."/>
            <person name="Sun Y."/>
            <person name="Zhan W."/>
            <person name="Jiang J."/>
            <person name="Wang Q."/>
            <person name="Zhang B."/>
            <person name="Ji P."/>
            <person name="Sakyi L.B."/>
            <person name="Cui X."/>
            <person name="Yuan T."/>
            <person name="Jiang B."/>
            <person name="Yang W."/>
            <person name="Lam T.T.-Y."/>
            <person name="Chang Q."/>
            <person name="Ding S."/>
            <person name="Wang X."/>
            <person name="Zhu J."/>
            <person name="Ruan X."/>
            <person name="Zhao L."/>
            <person name="Wei J."/>
            <person name="Que T."/>
            <person name="Du C."/>
            <person name="Cheng J."/>
            <person name="Dai P."/>
            <person name="Han X."/>
            <person name="Huang E."/>
            <person name="Gao Y."/>
            <person name="Liu J."/>
            <person name="Shao H."/>
            <person name="Ye R."/>
            <person name="Li L."/>
            <person name="Wei W."/>
            <person name="Wang X."/>
            <person name="Wang C."/>
            <person name="Huo Q."/>
            <person name="Li W."/>
            <person name="Guo W."/>
            <person name="Chen H."/>
            <person name="Chen S."/>
            <person name="Zhou L."/>
            <person name="Zhou L."/>
            <person name="Ni X."/>
            <person name="Tian J."/>
            <person name="Zhou Y."/>
            <person name="Sheng Y."/>
            <person name="Liu T."/>
            <person name="Pan Y."/>
            <person name="Xia L."/>
            <person name="Li J."/>
            <person name="Zhao F."/>
            <person name="Cao W."/>
        </authorList>
    </citation>
    <scope>NUCLEOTIDE SEQUENCE</scope>
    <source>
        <strain evidence="3">Rmic-2018</strain>
        <tissue evidence="3">Larvae</tissue>
    </source>
</reference>
<feature type="region of interest" description="Disordered" evidence="1">
    <location>
        <begin position="1"/>
        <end position="205"/>
    </location>
</feature>
<evidence type="ECO:0000313" key="4">
    <source>
        <dbReference type="Proteomes" id="UP000821866"/>
    </source>
</evidence>
<protein>
    <submittedName>
        <fullName evidence="3">Uncharacterized protein</fullName>
    </submittedName>
</protein>
<reference evidence="3" key="1">
    <citation type="journal article" date="2020" name="Cell">
        <title>Large-Scale Comparative Analyses of Tick Genomes Elucidate Their Genetic Diversity and Vector Capacities.</title>
        <authorList>
            <consortium name="Tick Genome and Microbiome Consortium (TIGMIC)"/>
            <person name="Jia N."/>
            <person name="Wang J."/>
            <person name="Shi W."/>
            <person name="Du L."/>
            <person name="Sun Y."/>
            <person name="Zhan W."/>
            <person name="Jiang J.F."/>
            <person name="Wang Q."/>
            <person name="Zhang B."/>
            <person name="Ji P."/>
            <person name="Bell-Sakyi L."/>
            <person name="Cui X.M."/>
            <person name="Yuan T.T."/>
            <person name="Jiang B.G."/>
            <person name="Yang W.F."/>
            <person name="Lam T.T."/>
            <person name="Chang Q.C."/>
            <person name="Ding S.J."/>
            <person name="Wang X.J."/>
            <person name="Zhu J.G."/>
            <person name="Ruan X.D."/>
            <person name="Zhao L."/>
            <person name="Wei J.T."/>
            <person name="Ye R.Z."/>
            <person name="Que T.C."/>
            <person name="Du C.H."/>
            <person name="Zhou Y.H."/>
            <person name="Cheng J.X."/>
            <person name="Dai P.F."/>
            <person name="Guo W.B."/>
            <person name="Han X.H."/>
            <person name="Huang E.J."/>
            <person name="Li L.F."/>
            <person name="Wei W."/>
            <person name="Gao Y.C."/>
            <person name="Liu J.Z."/>
            <person name="Shao H.Z."/>
            <person name="Wang X."/>
            <person name="Wang C.C."/>
            <person name="Yang T.C."/>
            <person name="Huo Q.B."/>
            <person name="Li W."/>
            <person name="Chen H.Y."/>
            <person name="Chen S.E."/>
            <person name="Zhou L.G."/>
            <person name="Ni X.B."/>
            <person name="Tian J.H."/>
            <person name="Sheng Y."/>
            <person name="Liu T."/>
            <person name="Pan Y.S."/>
            <person name="Xia L.Y."/>
            <person name="Li J."/>
            <person name="Zhao F."/>
            <person name="Cao W.C."/>
        </authorList>
    </citation>
    <scope>NUCLEOTIDE SEQUENCE</scope>
    <source>
        <strain evidence="3">Rmic-2018</strain>
    </source>
</reference>
<dbReference type="Proteomes" id="UP000821866">
    <property type="component" value="Unassembled WGS sequence"/>
</dbReference>
<keyword evidence="2" id="KW-1133">Transmembrane helix</keyword>
<dbReference type="GO" id="GO:0006508">
    <property type="term" value="P:proteolysis"/>
    <property type="evidence" value="ECO:0007669"/>
    <property type="project" value="InterPro"/>
</dbReference>
<sequence length="534" mass="57596">MNPELSPETMGKRESGTSTGTAGSHPVSQPVSATTSTPVEQPNYDAGQLLPFPIEETPSAHTRGSWRGRPGMRTIRSLVVKSPGNPKGAGKIKSTSSQKAATAMPDQHHEEPRSKRRAKKLDRTAAAEGNKGVPGGSSQPTAVSGDQEGSQGAAPLATAAQRTNTDGELSATKDTGMSGSSTCGTSAYPTPSPSAPPTASRDEQTAAFKVSHIPSNQVLKHYRGQQSGLGTLEAESSRPVMVPMNKYPDSETHQSKKVGVMIFFLGTVLIPLLAFTFLFLSSNKGSPPSSFPVCSSDGCLSLAAALSAKRNRSLDPCEDFGMYVCAAWKRKYSGLASTTMEQTILDSILNQSPPNMSDYIKDLPLRRRPEQFMALCDSARPTSDVPAIRALKEFMRAELSFLMPPDVQVLPSNTSVYAQLLKALVVLSGKWLVPLWFRIDMTGRSGKLHVGLSAEPLTELWHRVQNSFNQAHYQRYVELFIEVIYGNGSVSGGASQSYLRFLRSRSAYVQASAVLRTTFISSIILALLRSTYTM</sequence>